<proteinExistence type="predicted"/>
<keyword evidence="2" id="KW-1185">Reference proteome</keyword>
<sequence length="174" mass="19219">MHYVGILSGLRLHGDARGVISYTRGVSALEVGTRTDGVLAILANGSSKTLGWVRRRHDASWGADRNDLHSSSTMQSHPKRRLCPSERLLHDCSEIFETKSTWLGGRFPLPTVCLTVRRVHKARVASHSAPSRHDGERPGLSVVDTQGLLTGHCIPAVIFPVSWKRRMQYFSPAS</sequence>
<evidence type="ECO:0000313" key="2">
    <source>
        <dbReference type="Proteomes" id="UP000192578"/>
    </source>
</evidence>
<dbReference type="Proteomes" id="UP000192578">
    <property type="component" value="Unassembled WGS sequence"/>
</dbReference>
<organism evidence="1 2">
    <name type="scientific">Hypsibius exemplaris</name>
    <name type="common">Freshwater tardigrade</name>
    <dbReference type="NCBI Taxonomy" id="2072580"/>
    <lineage>
        <taxon>Eukaryota</taxon>
        <taxon>Metazoa</taxon>
        <taxon>Ecdysozoa</taxon>
        <taxon>Tardigrada</taxon>
        <taxon>Eutardigrada</taxon>
        <taxon>Parachela</taxon>
        <taxon>Hypsibioidea</taxon>
        <taxon>Hypsibiidae</taxon>
        <taxon>Hypsibius</taxon>
    </lineage>
</organism>
<gene>
    <name evidence="1" type="ORF">BV898_19499</name>
</gene>
<accession>A0A9X6RPN7</accession>
<name>A0A9X6RPN7_HYPEX</name>
<evidence type="ECO:0000313" key="1">
    <source>
        <dbReference type="EMBL" id="OWA55115.1"/>
    </source>
</evidence>
<comment type="caution">
    <text evidence="1">The sequence shown here is derived from an EMBL/GenBank/DDBJ whole genome shotgun (WGS) entry which is preliminary data.</text>
</comment>
<dbReference type="AlphaFoldDB" id="A0A9X6RPN7"/>
<reference evidence="2" key="1">
    <citation type="submission" date="2017-01" db="EMBL/GenBank/DDBJ databases">
        <title>Comparative genomics of anhydrobiosis in the tardigrade Hypsibius dujardini.</title>
        <authorList>
            <person name="Yoshida Y."/>
            <person name="Koutsovoulos G."/>
            <person name="Laetsch D."/>
            <person name="Stevens L."/>
            <person name="Kumar S."/>
            <person name="Horikawa D."/>
            <person name="Ishino K."/>
            <person name="Komine S."/>
            <person name="Tomita M."/>
            <person name="Blaxter M."/>
            <person name="Arakawa K."/>
        </authorList>
    </citation>
    <scope>NUCLEOTIDE SEQUENCE [LARGE SCALE GENOMIC DNA]</scope>
    <source>
        <strain evidence="2">Z151</strain>
    </source>
</reference>
<dbReference type="EMBL" id="MTYJ01000547">
    <property type="protein sequence ID" value="OWA55115.1"/>
    <property type="molecule type" value="Genomic_DNA"/>
</dbReference>
<protein>
    <submittedName>
        <fullName evidence="1">Uncharacterized protein</fullName>
    </submittedName>
</protein>